<reference evidence="2" key="1">
    <citation type="journal article" date="2019" name="Int. J. Syst. Evol. Microbiol.">
        <title>The Global Catalogue of Microorganisms (GCM) 10K type strain sequencing project: providing services to taxonomists for standard genome sequencing and annotation.</title>
        <authorList>
            <consortium name="The Broad Institute Genomics Platform"/>
            <consortium name="The Broad Institute Genome Sequencing Center for Infectious Disease"/>
            <person name="Wu L."/>
            <person name="Ma J."/>
        </authorList>
    </citation>
    <scope>NUCLEOTIDE SEQUENCE [LARGE SCALE GENOMIC DNA]</scope>
    <source>
        <strain evidence="2">JCM 17069</strain>
    </source>
</reference>
<name>A0ABP7VC10_9FLAO</name>
<dbReference type="EMBL" id="BAABCT010000001">
    <property type="protein sequence ID" value="GAA4064001.1"/>
    <property type="molecule type" value="Genomic_DNA"/>
</dbReference>
<protein>
    <submittedName>
        <fullName evidence="1">Uncharacterized protein</fullName>
    </submittedName>
</protein>
<keyword evidence="2" id="KW-1185">Reference proteome</keyword>
<dbReference type="RefSeq" id="WP_298303707.1">
    <property type="nucleotide sequence ID" value="NZ_BAABCT010000001.1"/>
</dbReference>
<evidence type="ECO:0000313" key="2">
    <source>
        <dbReference type="Proteomes" id="UP001500367"/>
    </source>
</evidence>
<accession>A0ABP7VC10</accession>
<organism evidence="1 2">
    <name type="scientific">Flavobacterium cheonanense</name>
    <dbReference type="NCBI Taxonomy" id="706183"/>
    <lineage>
        <taxon>Bacteria</taxon>
        <taxon>Pseudomonadati</taxon>
        <taxon>Bacteroidota</taxon>
        <taxon>Flavobacteriia</taxon>
        <taxon>Flavobacteriales</taxon>
        <taxon>Flavobacteriaceae</taxon>
        <taxon>Flavobacterium</taxon>
    </lineage>
</organism>
<sequence>MKRIFYILLLLLATNGYSQNEKLSVTRLDSIAINADGFVGFDGFNNCIYIKNNVLYKKVDGSILQYQNLGLGKITKVDITNPLKIIIFYEEFNAVIVLDNQLNEIQKIEFSSLETPILATAIGISGQNKLWVFNNLNQQIGLYDLNSNTYENKSIPLNESITYYQTDFNYFQWIDKQNNWYTSTIFGRIVSNGKVEITNDLQLLPQNKILFSKDSKLFLRDRNINKLYEIEIVEKSFKNFYYKEQILSIFTDQGITNYKITIP</sequence>
<evidence type="ECO:0000313" key="1">
    <source>
        <dbReference type="EMBL" id="GAA4064001.1"/>
    </source>
</evidence>
<proteinExistence type="predicted"/>
<gene>
    <name evidence="1" type="ORF">GCM10022389_05980</name>
</gene>
<dbReference type="Proteomes" id="UP001500367">
    <property type="component" value="Unassembled WGS sequence"/>
</dbReference>
<comment type="caution">
    <text evidence="1">The sequence shown here is derived from an EMBL/GenBank/DDBJ whole genome shotgun (WGS) entry which is preliminary data.</text>
</comment>